<reference evidence="1" key="1">
    <citation type="journal article" date="2014" name="Front. Microbiol.">
        <title>High frequency of phylogenetically diverse reductive dehalogenase-homologous genes in deep subseafloor sedimentary metagenomes.</title>
        <authorList>
            <person name="Kawai M."/>
            <person name="Futagami T."/>
            <person name="Toyoda A."/>
            <person name="Takaki Y."/>
            <person name="Nishi S."/>
            <person name="Hori S."/>
            <person name="Arai W."/>
            <person name="Tsubouchi T."/>
            <person name="Morono Y."/>
            <person name="Uchiyama I."/>
            <person name="Ito T."/>
            <person name="Fujiyama A."/>
            <person name="Inagaki F."/>
            <person name="Takami H."/>
        </authorList>
    </citation>
    <scope>NUCLEOTIDE SEQUENCE</scope>
    <source>
        <strain evidence="1">Expedition CK06-06</strain>
    </source>
</reference>
<gene>
    <name evidence="1" type="ORF">S06H3_18019</name>
</gene>
<dbReference type="EMBL" id="BARV01009069">
    <property type="protein sequence ID" value="GAI11852.1"/>
    <property type="molecule type" value="Genomic_DNA"/>
</dbReference>
<sequence>VTISSSTKLIAHIDGEQYRLPDDSFKVTVVPKALGVITPAQGWLGIAD</sequence>
<comment type="caution">
    <text evidence="1">The sequence shown here is derived from an EMBL/GenBank/DDBJ whole genome shotgun (WGS) entry which is preliminary data.</text>
</comment>
<evidence type="ECO:0000313" key="1">
    <source>
        <dbReference type="EMBL" id="GAI11852.1"/>
    </source>
</evidence>
<proteinExistence type="predicted"/>
<name>X1KXP0_9ZZZZ</name>
<accession>X1KXP0</accession>
<dbReference type="AlphaFoldDB" id="X1KXP0"/>
<organism evidence="1">
    <name type="scientific">marine sediment metagenome</name>
    <dbReference type="NCBI Taxonomy" id="412755"/>
    <lineage>
        <taxon>unclassified sequences</taxon>
        <taxon>metagenomes</taxon>
        <taxon>ecological metagenomes</taxon>
    </lineage>
</organism>
<protein>
    <submittedName>
        <fullName evidence="1">Uncharacterized protein</fullName>
    </submittedName>
</protein>
<feature type="non-terminal residue" evidence="1">
    <location>
        <position position="1"/>
    </location>
</feature>